<dbReference type="GO" id="GO:0006508">
    <property type="term" value="P:proteolysis"/>
    <property type="evidence" value="ECO:0007669"/>
    <property type="project" value="UniProtKB-KW"/>
</dbReference>
<evidence type="ECO:0000256" key="8">
    <source>
        <dbReference type="ARBA" id="ARBA00022759"/>
    </source>
</evidence>
<dbReference type="GeneID" id="67023663"/>
<evidence type="ECO:0000259" key="25">
    <source>
        <dbReference type="PROSITE" id="PS50994"/>
    </source>
</evidence>
<sequence>MAYINARINEEIDVHQRRDPTIFASGDSLHFDEYTLLLWIICSVDPLLPPLSLQTCTAFLVGSTGFTRLLPLAYRSRSFTELACHPSLRAFAASVTDGNARIAGGSQPLVKSLSNRSLLAAFQEPYVGTMHKCFVEALDSYPNLPNQKKLYMRSISVVQSSGMGKSRMIDEAANLVFTIPANIREALPKGITTYPPPDVRLRAYFEYHHSKSDQLLQAEYAILLKHVFAAAAARVRSVAGDRKGSELAAAWADYLKDGQADERVGGNREAFYEAAVTAAEKDRKLVCEDDGEFKSPGLLDTLFQEMNASAEQMIRTLGPSSSADKTQCVFYFDEAHSLTEPPKIASEARTRSPYHNLGTVLSRLVKLPIFFVFLSTNSHLQKFAPSARDHPPLRASQGEYLIPPFTELPFDVFTDRVLKKMKGSNEPRSLRNACTIEVMSSMGRPLWFVHHKLLEEQKRTRQRRSVDAVVSMAYEKLTSGGAPSRTSQAELAALSVRIGIAFESMNPAARETESQQVERHMRIVYAIPEHREYMRTGTSSEPVLAEAASKYLHDISGDGGIAIVAPRILADNCQKGFLARGERGELCGRLLMTIAHDIALTRAPYTIDPPLEDPEPMFHRPVPVLAFLRSLFASDHHDTILKATPVSDEEEGQSLELAFKDAFVCFSHFALAEDSDMLSSKALRTALFRGMAMQAKDNQPSIDAVIPIHMGSIDQAITMETTSAINLQFKNRKHSLDCPVDRTITVADAEKPVISIVFEFGETNSTLPRVQVRHEHHRRTRSNRTHPDDKHYSFVTRGFGPETYESIPAEATHYYRTILATGGLKDDFPRAKSASPYVKLGEVSLKQITSLLLGLLGQVKNLERKVEEVQEAGVKACTNLENISQAVNTVKDGLKSLQLHGPQTPEDTKPPAMEATPRPLPKVNPIGLTSWVSFWPKPSKGLPAFAQPIPVQAVPLQVPSPPPSLRLQSPIGTAAPPPPAPVAAYPAPVKVDHPNAYTGKIGSKAKQWLTRMLAWTRLNSCMFPTNQEKDSAGAWAHPHLDQLGSHQAIIQTVKGFKLEFLAAFGNPDATRAAEWKITTLTQSGTCADYITKFRTLAMELDWNNAALRGQFARGLHWEVSHQIATRKHHPCTLLKLQNAALVINNALREEQASHPPRDSKPSKQSNPSRGTSTGQPTTGLKKLSNDPNFVLEEERNHRCAAGTCIKCGKMGHKFAECRTGWKATPIEDKGKAKETAKIGNDSEYQLGKDNNRISPLFTISIKPEKQVEQLEVLIDSGATSSFLHPCTAKALRLPLIDLPTPRTVTMLNGSSPQASKIWKKAVLTFSFDGKQMTETFLICNTGSHAAILGLKWLDAHNPEIDWNSHTLSFPHTPPEQVAIAKEEEADQNPLEGVPSKYHQYAKVFGEEEFNKLPPHRHYNIGIELTKEGPLNSPLYSMTDAESATLKDWLWDKLKAGKIRPSKSSISSPVMFVPKKDGSRCLVVDYRCLNNRTKKNVYLLPRPDDLMAQLRGAKIFTKLDLRWGYNNIWVKEGDKWKTAFRTKYSLYKSLVMTFGLTNAPAAFQHFMNKLFKDLLDVCVIIYLDDILIYSKDDATHTQHVHEVLHWLMENQLFCKVSKCMFHVTSVEYLGIIVLDKGFSLDKLKIQAVQEWPTPTKVKETLTYLVKKDTPWKWDAKEQEAFQGLKNAITNSPVLCHVDPSKPYFLETDASGAALGSILSQQQEDRRLHPLGFLLESFKGAEQNYNTHDKELLAIICSFEYWRIFLEGTEHPIMVFTDHCNLEYWKESQTFNRCHARWHLLLTGYNFQIVYCLGKQSGKPDALSQHSDHANIPPTNQTMLPNSVFANVALVTPKKELQRQLEAALDQDKSLEEILQFLQNKSKAPPSIKRTFKDYQMEAGLLFYQGQIVVPDVGTLRTDLLHIFHNSPLAGHPGRQQTLELVSRDYYWPGIHANTYWHMDSCETCQRIRKPKYASIPPQPLELPSRPWQHVSYDMIVDLPRDGNCNSILVIIDSFTKYSIFVKCSKKLKAPKLVELFLEHVWKQHGMPEKTVLDRGRVFNNRFLKALYKRLGIDPHFSSAYHPQSNSQTEQVNPSIEHFLRAYSGVNQRDWTKWLPMAEFVYNNAVHSSTGKTPFKALYGWEPTLTLSNIPTDVPEANDLAVTMEEQWREVKAALWQSKTQMVAGESGNPLEFKIGEEAWLDAKNVNLKTLSPKLTEQRLGPFKVIKKISDHAYQLKLPPTMCIHNVFYVGLLSKVKRDNKRAFKNRPPPVTVDGEEEYKFFQVKWKGYGSKENTWEPWENLKNAENFLKKYKEDMKKKALGAAKALRGGAVL</sequence>
<evidence type="ECO:0000256" key="2">
    <source>
        <dbReference type="ARBA" id="ARBA00022670"/>
    </source>
</evidence>
<dbReference type="Gene3D" id="3.30.420.10">
    <property type="entry name" value="Ribonuclease H-like superfamily/Ribonuclease H"/>
    <property type="match status" value="1"/>
</dbReference>
<dbReference type="Pfam" id="PF00385">
    <property type="entry name" value="Chromo"/>
    <property type="match status" value="1"/>
</dbReference>
<protein>
    <submittedName>
        <fullName evidence="26">Retrotransposable element Tf2 protein</fullName>
    </submittedName>
</protein>
<evidence type="ECO:0000256" key="15">
    <source>
        <dbReference type="ARBA" id="ARBA00023125"/>
    </source>
</evidence>
<dbReference type="PROSITE" id="PS50994">
    <property type="entry name" value="INTEGRASE"/>
    <property type="match status" value="1"/>
</dbReference>
<keyword evidence="7" id="KW-0064">Aspartyl protease</keyword>
<keyword evidence="6" id="KW-0479">Metal-binding</keyword>
<dbReference type="CDD" id="cd01647">
    <property type="entry name" value="RT_LTR"/>
    <property type="match status" value="1"/>
</dbReference>
<evidence type="ECO:0000256" key="17">
    <source>
        <dbReference type="ARBA" id="ARBA00023242"/>
    </source>
</evidence>
<keyword evidence="18" id="KW-0511">Multifunctional enzyme</keyword>
<evidence type="ECO:0000259" key="22">
    <source>
        <dbReference type="PROSITE" id="PS50013"/>
    </source>
</evidence>
<evidence type="ECO:0000256" key="11">
    <source>
        <dbReference type="ARBA" id="ARBA00022884"/>
    </source>
</evidence>
<name>A0A8H8T1T0_9AGAM</name>
<reference evidence="26" key="1">
    <citation type="submission" date="2020-05" db="EMBL/GenBank/DDBJ databases">
        <title>Evolutionary and genomic comparisons of hybrid uninucleate and nonhybrid Rhizoctonia fungi.</title>
        <authorList>
            <person name="Li C."/>
            <person name="Chen X."/>
        </authorList>
    </citation>
    <scope>NUCLEOTIDE SEQUENCE</scope>
    <source>
        <strain evidence="26">AG-1 IA</strain>
    </source>
</reference>
<dbReference type="InterPro" id="IPR041577">
    <property type="entry name" value="RT_RNaseH_2"/>
</dbReference>
<keyword evidence="19" id="KW-0863">Zinc-finger</keyword>
<feature type="domain" description="Integrase catalytic" evidence="25">
    <location>
        <begin position="1981"/>
        <end position="2140"/>
    </location>
</feature>
<feature type="compositionally biased region" description="Polar residues" evidence="21">
    <location>
        <begin position="1162"/>
        <end position="1178"/>
    </location>
</feature>
<keyword evidence="17" id="KW-0539">Nucleus</keyword>
<dbReference type="GO" id="GO:0006310">
    <property type="term" value="P:DNA recombination"/>
    <property type="evidence" value="ECO:0007669"/>
    <property type="project" value="UniProtKB-KW"/>
</dbReference>
<dbReference type="Proteomes" id="UP000650533">
    <property type="component" value="Chromosome 16"/>
</dbReference>
<dbReference type="Pfam" id="PF17921">
    <property type="entry name" value="Integrase_H2C2"/>
    <property type="match status" value="1"/>
</dbReference>
<evidence type="ECO:0000313" key="27">
    <source>
        <dbReference type="Proteomes" id="UP000650533"/>
    </source>
</evidence>
<dbReference type="Gene3D" id="2.40.70.10">
    <property type="entry name" value="Acid Proteases"/>
    <property type="match status" value="1"/>
</dbReference>
<evidence type="ECO:0000256" key="4">
    <source>
        <dbReference type="ARBA" id="ARBA00022695"/>
    </source>
</evidence>
<comment type="subcellular location">
    <subcellularLocation>
        <location evidence="1">Nucleus</location>
    </subcellularLocation>
</comment>
<gene>
    <name evidence="26" type="ORF">RhiXN_01381</name>
</gene>
<dbReference type="Pfam" id="PF08284">
    <property type="entry name" value="RVP_2"/>
    <property type="match status" value="1"/>
</dbReference>
<keyword evidence="3" id="KW-0808">Transferase</keyword>
<dbReference type="CDD" id="cd00303">
    <property type="entry name" value="retropepsin_like"/>
    <property type="match status" value="1"/>
</dbReference>
<evidence type="ECO:0000256" key="9">
    <source>
        <dbReference type="ARBA" id="ARBA00022801"/>
    </source>
</evidence>
<feature type="region of interest" description="Disordered" evidence="21">
    <location>
        <begin position="770"/>
        <end position="793"/>
    </location>
</feature>
<dbReference type="InterPro" id="IPR000953">
    <property type="entry name" value="Chromo/chromo_shadow_dom"/>
</dbReference>
<dbReference type="PANTHER" id="PTHR37984">
    <property type="entry name" value="PROTEIN CBG26694"/>
    <property type="match status" value="1"/>
</dbReference>
<keyword evidence="4" id="KW-0548">Nucleotidyltransferase</keyword>
<keyword evidence="9" id="KW-0378">Hydrolase</keyword>
<evidence type="ECO:0000256" key="13">
    <source>
        <dbReference type="ARBA" id="ARBA00022918"/>
    </source>
</evidence>
<dbReference type="GO" id="GO:0004519">
    <property type="term" value="F:endonuclease activity"/>
    <property type="evidence" value="ECO:0007669"/>
    <property type="project" value="UniProtKB-KW"/>
</dbReference>
<dbReference type="InterPro" id="IPR005162">
    <property type="entry name" value="Retrotrans_gag_dom"/>
</dbReference>
<evidence type="ECO:0000259" key="24">
    <source>
        <dbReference type="PROSITE" id="PS50878"/>
    </source>
</evidence>
<evidence type="ECO:0000256" key="10">
    <source>
        <dbReference type="ARBA" id="ARBA00022842"/>
    </source>
</evidence>
<dbReference type="RefSeq" id="XP_043187023.1">
    <property type="nucleotide sequence ID" value="XM_043321200.1"/>
</dbReference>
<dbReference type="InterPro" id="IPR001584">
    <property type="entry name" value="Integrase_cat-core"/>
</dbReference>
<dbReference type="InterPro" id="IPR001878">
    <property type="entry name" value="Znf_CCHC"/>
</dbReference>
<dbReference type="SUPFAM" id="SSF50630">
    <property type="entry name" value="Acid proteases"/>
    <property type="match status" value="1"/>
</dbReference>
<dbReference type="InterPro" id="IPR023779">
    <property type="entry name" value="Chromodomain_CS"/>
</dbReference>
<evidence type="ECO:0000256" key="19">
    <source>
        <dbReference type="PROSITE-ProRule" id="PRU00047"/>
    </source>
</evidence>
<dbReference type="InterPro" id="IPR012337">
    <property type="entry name" value="RNaseH-like_sf"/>
</dbReference>
<feature type="domain" description="Reverse transcriptase" evidence="24">
    <location>
        <begin position="1453"/>
        <end position="1632"/>
    </location>
</feature>
<dbReference type="InterPro" id="IPR056924">
    <property type="entry name" value="SH3_Tf2-1"/>
</dbReference>
<dbReference type="InterPro" id="IPR021109">
    <property type="entry name" value="Peptidase_aspartic_dom_sf"/>
</dbReference>
<dbReference type="Gene3D" id="2.40.50.40">
    <property type="match status" value="1"/>
</dbReference>
<dbReference type="InterPro" id="IPR036397">
    <property type="entry name" value="RNaseH_sf"/>
</dbReference>
<evidence type="ECO:0000256" key="12">
    <source>
        <dbReference type="ARBA" id="ARBA00022908"/>
    </source>
</evidence>
<dbReference type="SMART" id="SM00343">
    <property type="entry name" value="ZnF_C2HC"/>
    <property type="match status" value="1"/>
</dbReference>
<keyword evidence="5" id="KW-0540">Nuclease</keyword>
<dbReference type="SUPFAM" id="SSF56672">
    <property type="entry name" value="DNA/RNA polymerases"/>
    <property type="match status" value="1"/>
</dbReference>
<evidence type="ECO:0000256" key="7">
    <source>
        <dbReference type="ARBA" id="ARBA00022750"/>
    </source>
</evidence>
<keyword evidence="2" id="KW-0645">Protease</keyword>
<feature type="domain" description="CCHC-type" evidence="23">
    <location>
        <begin position="1204"/>
        <end position="1218"/>
    </location>
</feature>
<dbReference type="PROSITE" id="PS00598">
    <property type="entry name" value="CHROMO_1"/>
    <property type="match status" value="1"/>
</dbReference>
<feature type="coiled-coil region" evidence="20">
    <location>
        <begin position="1852"/>
        <end position="1879"/>
    </location>
</feature>
<evidence type="ECO:0000259" key="23">
    <source>
        <dbReference type="PROSITE" id="PS50158"/>
    </source>
</evidence>
<dbReference type="SUPFAM" id="SSF53098">
    <property type="entry name" value="Ribonuclease H-like"/>
    <property type="match status" value="1"/>
</dbReference>
<dbReference type="InterPro" id="IPR016197">
    <property type="entry name" value="Chromo-like_dom_sf"/>
</dbReference>
<keyword evidence="20" id="KW-0175">Coiled coil</keyword>
<keyword evidence="15" id="KW-0238">DNA-binding</keyword>
<keyword evidence="12" id="KW-0229">DNA integration</keyword>
<evidence type="ECO:0000256" key="6">
    <source>
        <dbReference type="ARBA" id="ARBA00022723"/>
    </source>
</evidence>
<keyword evidence="11" id="KW-0694">RNA-binding</keyword>
<dbReference type="GO" id="GO:0003964">
    <property type="term" value="F:RNA-directed DNA polymerase activity"/>
    <property type="evidence" value="ECO:0007669"/>
    <property type="project" value="UniProtKB-KW"/>
</dbReference>
<feature type="region of interest" description="Disordered" evidence="21">
    <location>
        <begin position="1149"/>
        <end position="1184"/>
    </location>
</feature>
<evidence type="ECO:0000256" key="21">
    <source>
        <dbReference type="SAM" id="MobiDB-lite"/>
    </source>
</evidence>
<feature type="domain" description="Chromo" evidence="22">
    <location>
        <begin position="2280"/>
        <end position="2312"/>
    </location>
</feature>
<dbReference type="InterPro" id="IPR000477">
    <property type="entry name" value="RT_dom"/>
</dbReference>
<dbReference type="Gene3D" id="3.10.10.10">
    <property type="entry name" value="HIV Type 1 Reverse Transcriptase, subunit A, domain 1"/>
    <property type="match status" value="1"/>
</dbReference>
<dbReference type="SMART" id="SM00298">
    <property type="entry name" value="CHROMO"/>
    <property type="match status" value="1"/>
</dbReference>
<evidence type="ECO:0000313" key="26">
    <source>
        <dbReference type="EMBL" id="QRW26786.1"/>
    </source>
</evidence>
<dbReference type="PROSITE" id="PS50013">
    <property type="entry name" value="CHROMO_2"/>
    <property type="match status" value="1"/>
</dbReference>
<dbReference type="GO" id="GO:0003723">
    <property type="term" value="F:RNA binding"/>
    <property type="evidence" value="ECO:0007669"/>
    <property type="project" value="UniProtKB-KW"/>
</dbReference>
<keyword evidence="10" id="KW-0460">Magnesium</keyword>
<dbReference type="Pfam" id="PF24626">
    <property type="entry name" value="SH3_Tf2-1"/>
    <property type="match status" value="1"/>
</dbReference>
<keyword evidence="13" id="KW-0695">RNA-directed DNA polymerase</keyword>
<dbReference type="EMBL" id="CP059673">
    <property type="protein sequence ID" value="QRW26786.1"/>
    <property type="molecule type" value="Genomic_DNA"/>
</dbReference>
<dbReference type="Gene3D" id="1.10.340.70">
    <property type="match status" value="1"/>
</dbReference>
<organism evidence="26 27">
    <name type="scientific">Rhizoctonia solani</name>
    <dbReference type="NCBI Taxonomy" id="456999"/>
    <lineage>
        <taxon>Eukaryota</taxon>
        <taxon>Fungi</taxon>
        <taxon>Dikarya</taxon>
        <taxon>Basidiomycota</taxon>
        <taxon>Agaricomycotina</taxon>
        <taxon>Agaricomycetes</taxon>
        <taxon>Cantharellales</taxon>
        <taxon>Ceratobasidiaceae</taxon>
        <taxon>Rhizoctonia</taxon>
    </lineage>
</organism>
<feature type="compositionally biased region" description="Basic and acidic residues" evidence="21">
    <location>
        <begin position="1149"/>
        <end position="1161"/>
    </location>
</feature>
<dbReference type="InterPro" id="IPR050951">
    <property type="entry name" value="Retrovirus_Pol_polyprotein"/>
</dbReference>
<accession>A0A8H8T1T0</accession>
<keyword evidence="16" id="KW-0233">DNA recombination</keyword>
<dbReference type="PROSITE" id="PS50158">
    <property type="entry name" value="ZF_CCHC"/>
    <property type="match status" value="1"/>
</dbReference>
<dbReference type="CDD" id="cd00024">
    <property type="entry name" value="CD_CSD"/>
    <property type="match status" value="1"/>
</dbReference>
<dbReference type="GO" id="GO:0003677">
    <property type="term" value="F:DNA binding"/>
    <property type="evidence" value="ECO:0007669"/>
    <property type="project" value="UniProtKB-KW"/>
</dbReference>
<dbReference type="SUPFAM" id="SSF54160">
    <property type="entry name" value="Chromo domain-like"/>
    <property type="match status" value="1"/>
</dbReference>
<dbReference type="PANTHER" id="PTHR37984:SF5">
    <property type="entry name" value="PROTEIN NYNRIN-LIKE"/>
    <property type="match status" value="1"/>
</dbReference>
<dbReference type="KEGG" id="rsx:RhiXN_01381"/>
<evidence type="ECO:0000256" key="16">
    <source>
        <dbReference type="ARBA" id="ARBA00023172"/>
    </source>
</evidence>
<evidence type="ECO:0000256" key="5">
    <source>
        <dbReference type="ARBA" id="ARBA00022722"/>
    </source>
</evidence>
<dbReference type="CDD" id="cd09274">
    <property type="entry name" value="RNase_HI_RT_Ty3"/>
    <property type="match status" value="1"/>
</dbReference>
<evidence type="ECO:0000256" key="18">
    <source>
        <dbReference type="ARBA" id="ARBA00023268"/>
    </source>
</evidence>
<dbReference type="PROSITE" id="PS50878">
    <property type="entry name" value="RT_POL"/>
    <property type="match status" value="1"/>
</dbReference>
<dbReference type="InterPro" id="IPR043128">
    <property type="entry name" value="Rev_trsase/Diguanyl_cyclase"/>
</dbReference>
<keyword evidence="19" id="KW-0862">Zinc</keyword>
<evidence type="ECO:0000256" key="14">
    <source>
        <dbReference type="ARBA" id="ARBA00022932"/>
    </source>
</evidence>
<dbReference type="GO" id="GO:0008270">
    <property type="term" value="F:zinc ion binding"/>
    <property type="evidence" value="ECO:0007669"/>
    <property type="project" value="UniProtKB-KW"/>
</dbReference>
<dbReference type="GO" id="GO:0003887">
    <property type="term" value="F:DNA-directed DNA polymerase activity"/>
    <property type="evidence" value="ECO:0007669"/>
    <property type="project" value="UniProtKB-KW"/>
</dbReference>
<dbReference type="Pfam" id="PF00078">
    <property type="entry name" value="RVT_1"/>
    <property type="match status" value="1"/>
</dbReference>
<dbReference type="Pfam" id="PF17919">
    <property type="entry name" value="RT_RNaseH_2"/>
    <property type="match status" value="1"/>
</dbReference>
<evidence type="ECO:0000256" key="20">
    <source>
        <dbReference type="SAM" id="Coils"/>
    </source>
</evidence>
<dbReference type="InterPro" id="IPR041588">
    <property type="entry name" value="Integrase_H2C2"/>
</dbReference>
<dbReference type="GO" id="GO:0015074">
    <property type="term" value="P:DNA integration"/>
    <property type="evidence" value="ECO:0007669"/>
    <property type="project" value="UniProtKB-KW"/>
</dbReference>
<evidence type="ECO:0000256" key="1">
    <source>
        <dbReference type="ARBA" id="ARBA00004123"/>
    </source>
</evidence>
<feature type="region of interest" description="Disordered" evidence="21">
    <location>
        <begin position="899"/>
        <end position="919"/>
    </location>
</feature>
<evidence type="ECO:0000256" key="3">
    <source>
        <dbReference type="ARBA" id="ARBA00022679"/>
    </source>
</evidence>
<keyword evidence="14" id="KW-0239">DNA-directed DNA polymerase</keyword>
<dbReference type="GO" id="GO:0005634">
    <property type="term" value="C:nucleus"/>
    <property type="evidence" value="ECO:0007669"/>
    <property type="project" value="UniProtKB-SubCell"/>
</dbReference>
<dbReference type="Pfam" id="PF03732">
    <property type="entry name" value="Retrotrans_gag"/>
    <property type="match status" value="1"/>
</dbReference>
<dbReference type="GO" id="GO:0004190">
    <property type="term" value="F:aspartic-type endopeptidase activity"/>
    <property type="evidence" value="ECO:0007669"/>
    <property type="project" value="UniProtKB-KW"/>
</dbReference>
<dbReference type="Gene3D" id="3.30.70.270">
    <property type="match status" value="2"/>
</dbReference>
<feature type="compositionally biased region" description="Basic residues" evidence="21">
    <location>
        <begin position="774"/>
        <end position="784"/>
    </location>
</feature>
<dbReference type="InterPro" id="IPR043502">
    <property type="entry name" value="DNA/RNA_pol_sf"/>
</dbReference>
<dbReference type="InterPro" id="IPR023780">
    <property type="entry name" value="Chromo_domain"/>
</dbReference>
<keyword evidence="8" id="KW-0255">Endonuclease</keyword>
<proteinExistence type="predicted"/>
<dbReference type="GO" id="GO:0006338">
    <property type="term" value="P:chromatin remodeling"/>
    <property type="evidence" value="ECO:0007669"/>
    <property type="project" value="UniProtKB-ARBA"/>
</dbReference>